<dbReference type="Pfam" id="PF06835">
    <property type="entry name" value="LptC"/>
    <property type="match status" value="1"/>
</dbReference>
<name>A0A137SEY4_9GAMM</name>
<keyword evidence="2 6" id="KW-0997">Cell inner membrane</keyword>
<comment type="similarity">
    <text evidence="6">Belongs to the LptC family.</text>
</comment>
<keyword evidence="3 6" id="KW-0812">Transmembrane</keyword>
<keyword evidence="8" id="KW-1185">Reference proteome</keyword>
<dbReference type="RefSeq" id="WP_082780524.1">
    <property type="nucleotide sequence ID" value="NZ_LOCO01000004.1"/>
</dbReference>
<keyword evidence="5 6" id="KW-0472">Membrane</keyword>
<dbReference type="EMBL" id="LOCO01000004">
    <property type="protein sequence ID" value="KXO10988.1"/>
    <property type="molecule type" value="Genomic_DNA"/>
</dbReference>
<dbReference type="NCBIfam" id="TIGR04409">
    <property type="entry name" value="LptC_YrbK"/>
    <property type="match status" value="1"/>
</dbReference>
<dbReference type="GO" id="GO:0030288">
    <property type="term" value="C:outer membrane-bounded periplasmic space"/>
    <property type="evidence" value="ECO:0007669"/>
    <property type="project" value="TreeGrafter"/>
</dbReference>
<dbReference type="GO" id="GO:0015221">
    <property type="term" value="F:lipopolysaccharide transmembrane transporter activity"/>
    <property type="evidence" value="ECO:0007669"/>
    <property type="project" value="InterPro"/>
</dbReference>
<gene>
    <name evidence="6" type="primary">lptC</name>
    <name evidence="7" type="ORF">J122_1117</name>
</gene>
<evidence type="ECO:0000313" key="8">
    <source>
        <dbReference type="Proteomes" id="UP000070282"/>
    </source>
</evidence>
<comment type="subunit">
    <text evidence="6">Component of the lipopolysaccharide transport and assembly complex. Interacts with LptA and the LptBFG transporter complex.</text>
</comment>
<dbReference type="InterPro" id="IPR052363">
    <property type="entry name" value="LPS_export_LptC"/>
</dbReference>
<evidence type="ECO:0000256" key="6">
    <source>
        <dbReference type="HAMAP-Rule" id="MF_01915"/>
    </source>
</evidence>
<dbReference type="HAMAP" id="MF_01915">
    <property type="entry name" value="LPS_assembly_LptC"/>
    <property type="match status" value="1"/>
</dbReference>
<evidence type="ECO:0000313" key="7">
    <source>
        <dbReference type="EMBL" id="KXO10988.1"/>
    </source>
</evidence>
<dbReference type="GO" id="GO:0043165">
    <property type="term" value="P:Gram-negative-bacterium-type cell outer membrane assembly"/>
    <property type="evidence" value="ECO:0007669"/>
    <property type="project" value="UniProtKB-UniRule"/>
</dbReference>
<comment type="caution">
    <text evidence="7">The sequence shown here is derived from an EMBL/GenBank/DDBJ whole genome shotgun (WGS) entry which is preliminary data.</text>
</comment>
<evidence type="ECO:0000256" key="1">
    <source>
        <dbReference type="ARBA" id="ARBA00022475"/>
    </source>
</evidence>
<dbReference type="PANTHER" id="PTHR37481:SF1">
    <property type="entry name" value="LIPOPOLYSACCHARIDE EXPORT SYSTEM PROTEIN LPTC"/>
    <property type="match status" value="1"/>
</dbReference>
<organism evidence="7 8">
    <name type="scientific">Marinobacter excellens LAMA 842</name>
    <dbReference type="NCBI Taxonomy" id="1306954"/>
    <lineage>
        <taxon>Bacteria</taxon>
        <taxon>Pseudomonadati</taxon>
        <taxon>Pseudomonadota</taxon>
        <taxon>Gammaproteobacteria</taxon>
        <taxon>Pseudomonadales</taxon>
        <taxon>Marinobacteraceae</taxon>
        <taxon>Marinobacter</taxon>
    </lineage>
</organism>
<dbReference type="Gene3D" id="2.60.450.10">
    <property type="entry name" value="Lipopolysaccharide (LPS) transport protein A like domain"/>
    <property type="match status" value="1"/>
</dbReference>
<protein>
    <recommendedName>
        <fullName evidence="6">Lipopolysaccharide export system protein LptC</fullName>
    </recommendedName>
</protein>
<evidence type="ECO:0000256" key="2">
    <source>
        <dbReference type="ARBA" id="ARBA00022519"/>
    </source>
</evidence>
<keyword evidence="1 6" id="KW-1003">Cell membrane</keyword>
<evidence type="ECO:0000256" key="5">
    <source>
        <dbReference type="ARBA" id="ARBA00023136"/>
    </source>
</evidence>
<keyword evidence="4 6" id="KW-1133">Transmembrane helix</keyword>
<dbReference type="GO" id="GO:0005886">
    <property type="term" value="C:plasma membrane"/>
    <property type="evidence" value="ECO:0007669"/>
    <property type="project" value="UniProtKB-SubCell"/>
</dbReference>
<evidence type="ECO:0000256" key="3">
    <source>
        <dbReference type="ARBA" id="ARBA00022692"/>
    </source>
</evidence>
<evidence type="ECO:0000256" key="4">
    <source>
        <dbReference type="ARBA" id="ARBA00022989"/>
    </source>
</evidence>
<comment type="function">
    <text evidence="6">Involved in the assembly of lipopolysaccharide (LPS). Required for the translocation of LPS from the inner membrane to the outer membrane. Facilitates the transfer of LPS from the inner membrane to the periplasmic protein LptA. Could be a docking site for LptA.</text>
</comment>
<feature type="transmembrane region" description="Helical" evidence="6">
    <location>
        <begin position="14"/>
        <end position="32"/>
    </location>
</feature>
<dbReference type="InterPro" id="IPR026265">
    <property type="entry name" value="LptC"/>
</dbReference>
<dbReference type="PANTHER" id="PTHR37481">
    <property type="entry name" value="LIPOPOLYSACCHARIDE EXPORT SYSTEM PROTEIN LPTC"/>
    <property type="match status" value="1"/>
</dbReference>
<dbReference type="InterPro" id="IPR010664">
    <property type="entry name" value="LipoPS_assembly_LptC-rel"/>
</dbReference>
<accession>A0A137SEY4</accession>
<dbReference type="GO" id="GO:0017089">
    <property type="term" value="F:glycolipid transfer activity"/>
    <property type="evidence" value="ECO:0007669"/>
    <property type="project" value="TreeGrafter"/>
</dbReference>
<comment type="subcellular location">
    <subcellularLocation>
        <location evidence="6">Cell inner membrane</location>
        <topology evidence="6">Single-pass membrane protein</topology>
    </subcellularLocation>
</comment>
<reference evidence="8" key="1">
    <citation type="submission" date="2015-12" db="EMBL/GenBank/DDBJ databases">
        <authorList>
            <person name="Lima A."/>
            <person name="Farahani Zayas N."/>
            <person name="Castro Da Silva M.A."/>
            <person name="Cabral A."/>
            <person name="Pessatti M.L."/>
        </authorList>
    </citation>
    <scope>NUCLEOTIDE SEQUENCE [LARGE SCALE GENOMIC DNA]</scope>
    <source>
        <strain evidence="8">LAMA 842</strain>
    </source>
</reference>
<dbReference type="AlphaFoldDB" id="A0A137SEY4"/>
<dbReference type="PATRIC" id="fig|1306954.6.peg.2997"/>
<dbReference type="Proteomes" id="UP000070282">
    <property type="component" value="Unassembled WGS sequence"/>
</dbReference>
<sequence length="199" mass="22248">MIPGALSDIVRKPWVRTLALAATVLATVFLMWQNEEGDSVRGDAAELRGPSEPDSFIIEGRYTTWDEHGNLKMSISSPRIEQFEDTNYATMNAPRARIFSEQATPPWIIEADEGSLRQDDDQLTLTGNVVVLRQTGDSEATLKTDSLTLDNRQGTVYTDQPVTITEPFGVTQANGMKAWVNERILELNSRVEGQYETIR</sequence>
<proteinExistence type="inferred from homology"/>